<accession>A0ACC8ENS9</accession>
<evidence type="ECO:0000313" key="1">
    <source>
        <dbReference type="EMBL" id="OCK87222.1"/>
    </source>
</evidence>
<gene>
    <name evidence="1" type="ORF">K441DRAFT_359658</name>
</gene>
<reference evidence="1 2" key="1">
    <citation type="journal article" date="2016" name="Nat. Commun.">
        <title>Ectomycorrhizal ecology is imprinted in the genome of the dominant symbiotic fungus Cenococcum geophilum.</title>
        <authorList>
            <consortium name="DOE Joint Genome Institute"/>
            <person name="Peter M."/>
            <person name="Kohler A."/>
            <person name="Ohm R.A."/>
            <person name="Kuo A."/>
            <person name="Krutzmann J."/>
            <person name="Morin E."/>
            <person name="Arend M."/>
            <person name="Barry K.W."/>
            <person name="Binder M."/>
            <person name="Choi C."/>
            <person name="Clum A."/>
            <person name="Copeland A."/>
            <person name="Grisel N."/>
            <person name="Haridas S."/>
            <person name="Kipfer T."/>
            <person name="LaButti K."/>
            <person name="Lindquist E."/>
            <person name="Lipzen A."/>
            <person name="Maire R."/>
            <person name="Meier B."/>
            <person name="Mihaltcheva S."/>
            <person name="Molinier V."/>
            <person name="Murat C."/>
            <person name="Poggeler S."/>
            <person name="Quandt C.A."/>
            <person name="Sperisen C."/>
            <person name="Tritt A."/>
            <person name="Tisserant E."/>
            <person name="Crous P.W."/>
            <person name="Henrissat B."/>
            <person name="Nehls U."/>
            <person name="Egli S."/>
            <person name="Spatafora J.W."/>
            <person name="Grigoriev I.V."/>
            <person name="Martin F.M."/>
        </authorList>
    </citation>
    <scope>NUCLEOTIDE SEQUENCE [LARGE SCALE GENOMIC DNA]</scope>
    <source>
        <strain evidence="1 2">1.58</strain>
    </source>
</reference>
<sequence>MLDIGTFGSNFITIARERKVDNFSTLLPKLLISLARAWNKPRIFIGLSAKQGRHSQQFMVLLRTFTLLTHQLYPSVSKLTCYTGGRTNSSTGANETPTRSLDGASRGFMSTPGKRKACDPSGSANNGKRVKISAADLPESQNSRRLACPFSKHNPARYRDVHSACTVPPGFLDVKSFMEHLKRCHAPLRCQTCKIRFLGSATNALRARDAARIRAVTLGSNFTAQIFCQVRFCRCKTSGFELVFSVVDLNKPRRRNSALLKS</sequence>
<dbReference type="EMBL" id="KV748264">
    <property type="protein sequence ID" value="OCK87222.1"/>
    <property type="molecule type" value="Genomic_DNA"/>
</dbReference>
<organism evidence="1 2">
    <name type="scientific">Cenococcum geophilum 1.58</name>
    <dbReference type="NCBI Taxonomy" id="794803"/>
    <lineage>
        <taxon>Eukaryota</taxon>
        <taxon>Fungi</taxon>
        <taxon>Dikarya</taxon>
        <taxon>Ascomycota</taxon>
        <taxon>Pezizomycotina</taxon>
        <taxon>Dothideomycetes</taxon>
        <taxon>Pleosporomycetidae</taxon>
        <taxon>Gloniales</taxon>
        <taxon>Gloniaceae</taxon>
        <taxon>Cenococcum</taxon>
    </lineage>
</organism>
<protein>
    <submittedName>
        <fullName evidence="1">Uncharacterized protein</fullName>
    </submittedName>
</protein>
<evidence type="ECO:0000313" key="2">
    <source>
        <dbReference type="Proteomes" id="UP000250078"/>
    </source>
</evidence>
<proteinExistence type="predicted"/>
<keyword evidence="2" id="KW-1185">Reference proteome</keyword>
<dbReference type="Proteomes" id="UP000250078">
    <property type="component" value="Unassembled WGS sequence"/>
</dbReference>
<name>A0ACC8ENS9_9PEZI</name>